<dbReference type="PANTHER" id="PTHR12903">
    <property type="entry name" value="MITOCHONDRIAL RIBOSOMAL PROTEIN L24"/>
    <property type="match status" value="1"/>
</dbReference>
<evidence type="ECO:0000313" key="8">
    <source>
        <dbReference type="EMBL" id="WIO46084.1"/>
    </source>
</evidence>
<protein>
    <recommendedName>
        <fullName evidence="4 5">Large ribosomal subunit protein uL24</fullName>
    </recommendedName>
</protein>
<accession>A0ABY8WZ70</accession>
<dbReference type="EMBL" id="CP124550">
    <property type="protein sequence ID" value="WIO46084.1"/>
    <property type="molecule type" value="Genomic_DNA"/>
</dbReference>
<dbReference type="Proteomes" id="UP001177295">
    <property type="component" value="Chromosome"/>
</dbReference>
<keyword evidence="2 5" id="KW-0689">Ribosomal protein</keyword>
<dbReference type="InterPro" id="IPR005825">
    <property type="entry name" value="Ribosomal_uL24_CS"/>
</dbReference>
<dbReference type="HAMAP" id="MF_01326_B">
    <property type="entry name" value="Ribosomal_uL24_B"/>
    <property type="match status" value="1"/>
</dbReference>
<evidence type="ECO:0000256" key="2">
    <source>
        <dbReference type="ARBA" id="ARBA00022980"/>
    </source>
</evidence>
<evidence type="ECO:0000256" key="6">
    <source>
        <dbReference type="RuleBase" id="RU003477"/>
    </source>
</evidence>
<evidence type="ECO:0000256" key="1">
    <source>
        <dbReference type="ARBA" id="ARBA00010618"/>
    </source>
</evidence>
<comment type="similarity">
    <text evidence="1 5 6">Belongs to the universal ribosomal protein uL24 family.</text>
</comment>
<dbReference type="InterPro" id="IPR005824">
    <property type="entry name" value="KOW"/>
</dbReference>
<dbReference type="NCBIfam" id="TIGR01079">
    <property type="entry name" value="rplX_bact"/>
    <property type="match status" value="1"/>
</dbReference>
<dbReference type="Pfam" id="PF17136">
    <property type="entry name" value="ribosomal_L24"/>
    <property type="match status" value="1"/>
</dbReference>
<dbReference type="InterPro" id="IPR003256">
    <property type="entry name" value="Ribosomal_uL24"/>
</dbReference>
<dbReference type="GO" id="GO:0005840">
    <property type="term" value="C:ribosome"/>
    <property type="evidence" value="ECO:0007669"/>
    <property type="project" value="UniProtKB-KW"/>
</dbReference>
<evidence type="ECO:0000256" key="3">
    <source>
        <dbReference type="ARBA" id="ARBA00023274"/>
    </source>
</evidence>
<dbReference type="SUPFAM" id="SSF50104">
    <property type="entry name" value="Translation proteins SH3-like domain"/>
    <property type="match status" value="1"/>
</dbReference>
<keyword evidence="9" id="KW-1185">Reference proteome</keyword>
<dbReference type="Gene3D" id="2.30.30.30">
    <property type="match status" value="1"/>
</dbReference>
<feature type="domain" description="KOW" evidence="7">
    <location>
        <begin position="4"/>
        <end position="31"/>
    </location>
</feature>
<dbReference type="InterPro" id="IPR041988">
    <property type="entry name" value="Ribosomal_uL24_KOW"/>
</dbReference>
<evidence type="ECO:0000256" key="4">
    <source>
        <dbReference type="ARBA" id="ARBA00035206"/>
    </source>
</evidence>
<proteinExistence type="inferred from homology"/>
<reference evidence="8 9" key="1">
    <citation type="journal article" date="2023" name="Cell">
        <title>Genetic manipulation of Patescibacteria provides mechanistic insights into microbial dark matter and the epibiotic lifestyle.</title>
        <authorList>
            <person name="Wang Y."/>
            <person name="Gallagher L.A."/>
            <person name="Andrade P.A."/>
            <person name="Liu A."/>
            <person name="Humphreys I.R."/>
            <person name="Turkarslan S."/>
            <person name="Cutler K.J."/>
            <person name="Arrieta-Ortiz M.L."/>
            <person name="Li Y."/>
            <person name="Radey M.C."/>
            <person name="McLean J.S."/>
            <person name="Cong Q."/>
            <person name="Baker D."/>
            <person name="Baliga N.S."/>
            <person name="Peterson S.B."/>
            <person name="Mougous J.D."/>
        </authorList>
    </citation>
    <scope>NUCLEOTIDE SEQUENCE [LARGE SCALE GENOMIC DNA]</scope>
    <source>
        <strain evidence="8 9">ML1</strain>
    </source>
</reference>
<evidence type="ECO:0000256" key="5">
    <source>
        <dbReference type="HAMAP-Rule" id="MF_01326"/>
    </source>
</evidence>
<organism evidence="8 9">
    <name type="scientific">Candidatus Southlakia epibionticum</name>
    <dbReference type="NCBI Taxonomy" id="3043284"/>
    <lineage>
        <taxon>Bacteria</taxon>
        <taxon>Candidatus Saccharimonadota</taxon>
        <taxon>Candidatus Saccharimonadia</taxon>
        <taxon>Candidatus Saccharimonadales</taxon>
        <taxon>Candidatus Saccharimonadaceae</taxon>
        <taxon>Candidatus Southlakia</taxon>
    </lineage>
</organism>
<dbReference type="CDD" id="cd06089">
    <property type="entry name" value="KOW_RPL26"/>
    <property type="match status" value="1"/>
</dbReference>
<dbReference type="InterPro" id="IPR014722">
    <property type="entry name" value="Rib_uL2_dom2"/>
</dbReference>
<evidence type="ECO:0000313" key="9">
    <source>
        <dbReference type="Proteomes" id="UP001177295"/>
    </source>
</evidence>
<dbReference type="InterPro" id="IPR008991">
    <property type="entry name" value="Translation_prot_SH3-like_sf"/>
</dbReference>
<sequence length="106" mass="11423">MAQRIRKDDTVKIISGAHKGTTGKVLAVNPKDGTALVEGVGLGHRHVKPNQLNPRGGKKDIHKPVNLSKLALVVDEKSGKTSRVGYVVNDGAKTRVARQLKNKEIN</sequence>
<gene>
    <name evidence="5 8" type="primary">rplX</name>
    <name evidence="8" type="ORF">SEML1_0463</name>
</gene>
<dbReference type="RefSeq" id="WP_376753636.1">
    <property type="nucleotide sequence ID" value="NZ_CP124550.1"/>
</dbReference>
<dbReference type="Pfam" id="PF00467">
    <property type="entry name" value="KOW"/>
    <property type="match status" value="1"/>
</dbReference>
<dbReference type="PROSITE" id="PS01108">
    <property type="entry name" value="RIBOSOMAL_L24"/>
    <property type="match status" value="1"/>
</dbReference>
<keyword evidence="5" id="KW-0699">rRNA-binding</keyword>
<keyword evidence="3 5" id="KW-0687">Ribonucleoprotein</keyword>
<keyword evidence="5" id="KW-0694">RNA-binding</keyword>
<evidence type="ECO:0000259" key="7">
    <source>
        <dbReference type="SMART" id="SM00739"/>
    </source>
</evidence>
<comment type="function">
    <text evidence="5">One of the proteins that surrounds the polypeptide exit tunnel on the outside of the subunit.</text>
</comment>
<comment type="function">
    <text evidence="5">One of two assembly initiator proteins, it binds directly to the 5'-end of the 23S rRNA, where it nucleates assembly of the 50S subunit.</text>
</comment>
<comment type="subunit">
    <text evidence="5">Part of the 50S ribosomal subunit.</text>
</comment>
<dbReference type="InterPro" id="IPR057264">
    <property type="entry name" value="Ribosomal_uL24_C"/>
</dbReference>
<dbReference type="SMART" id="SM00739">
    <property type="entry name" value="KOW"/>
    <property type="match status" value="1"/>
</dbReference>
<name>A0ABY8WZ70_9BACT</name>